<dbReference type="InterPro" id="IPR038610">
    <property type="entry name" value="FliK-like_C_sf"/>
</dbReference>
<feature type="region of interest" description="Disordered" evidence="4">
    <location>
        <begin position="304"/>
        <end position="340"/>
    </location>
</feature>
<evidence type="ECO:0000256" key="1">
    <source>
        <dbReference type="ARBA" id="ARBA00003944"/>
    </source>
</evidence>
<dbReference type="Pfam" id="PF02120">
    <property type="entry name" value="Flg_hook"/>
    <property type="match status" value="1"/>
</dbReference>
<proteinExistence type="inferred from homology"/>
<dbReference type="GO" id="GO:0009424">
    <property type="term" value="C:bacterial-type flagellum hook"/>
    <property type="evidence" value="ECO:0007669"/>
    <property type="project" value="InterPro"/>
</dbReference>
<evidence type="ECO:0000313" key="6">
    <source>
        <dbReference type="EMBL" id="EKE75415.1"/>
    </source>
</evidence>
<dbReference type="AlphaFoldDB" id="K2KDM8"/>
<comment type="caution">
    <text evidence="6">The sequence shown here is derived from an EMBL/GenBank/DDBJ whole genome shotgun (WGS) entry which is preliminary data.</text>
</comment>
<reference evidence="6 7" key="1">
    <citation type="journal article" date="2012" name="J. Bacteriol.">
        <title>Genome Sequence of Gallaecimonas xiamenensis Type Strain 3-C-1.</title>
        <authorList>
            <person name="Lai Q."/>
            <person name="Wang L."/>
            <person name="Wang W."/>
            <person name="Shao Z."/>
        </authorList>
    </citation>
    <scope>NUCLEOTIDE SEQUENCE [LARGE SCALE GENOMIC DNA]</scope>
    <source>
        <strain evidence="6 7">3-C-1</strain>
    </source>
</reference>
<dbReference type="PRINTS" id="PR01007">
    <property type="entry name" value="FLGHOOKFLIK"/>
</dbReference>
<dbReference type="RefSeq" id="WP_008483845.1">
    <property type="nucleotide sequence ID" value="NZ_AMRI01000008.1"/>
</dbReference>
<feature type="region of interest" description="Disordered" evidence="4">
    <location>
        <begin position="45"/>
        <end position="71"/>
    </location>
</feature>
<dbReference type="InterPro" id="IPR052563">
    <property type="entry name" value="FliK"/>
</dbReference>
<evidence type="ECO:0000313" key="7">
    <source>
        <dbReference type="Proteomes" id="UP000006755"/>
    </source>
</evidence>
<evidence type="ECO:0000256" key="2">
    <source>
        <dbReference type="ARBA" id="ARBA00009149"/>
    </source>
</evidence>
<feature type="region of interest" description="Disordered" evidence="4">
    <location>
        <begin position="1"/>
        <end position="24"/>
    </location>
</feature>
<dbReference type="PANTHER" id="PTHR37533:SF2">
    <property type="entry name" value="FLAGELLAR HOOK-LENGTH CONTROL PROTEIN"/>
    <property type="match status" value="1"/>
</dbReference>
<evidence type="ECO:0000256" key="3">
    <source>
        <dbReference type="ARBA" id="ARBA00022795"/>
    </source>
</evidence>
<dbReference type="EMBL" id="AMRI01000008">
    <property type="protein sequence ID" value="EKE75415.1"/>
    <property type="molecule type" value="Genomic_DNA"/>
</dbReference>
<feature type="region of interest" description="Disordered" evidence="4">
    <location>
        <begin position="458"/>
        <end position="487"/>
    </location>
</feature>
<dbReference type="STRING" id="745411.B3C1_07054"/>
<protein>
    <submittedName>
        <fullName evidence="6">Flagellar hook-length control protein</fullName>
    </submittedName>
</protein>
<accession>K2KDM8</accession>
<dbReference type="CDD" id="cd17470">
    <property type="entry name" value="T3SS_Flik_C"/>
    <property type="match status" value="1"/>
</dbReference>
<dbReference type="OrthoDB" id="1792985at2"/>
<feature type="domain" description="Flagellar hook-length control protein-like C-terminal" evidence="5">
    <location>
        <begin position="387"/>
        <end position="468"/>
    </location>
</feature>
<comment type="similarity">
    <text evidence="2">Belongs to the FliK family.</text>
</comment>
<dbReference type="GO" id="GO:0044780">
    <property type="term" value="P:bacterial-type flagellum assembly"/>
    <property type="evidence" value="ECO:0007669"/>
    <property type="project" value="InterPro"/>
</dbReference>
<feature type="compositionally biased region" description="Low complexity" evidence="4">
    <location>
        <begin position="314"/>
        <end position="332"/>
    </location>
</feature>
<comment type="function">
    <text evidence="1">Controls the length of the flagellar hook.</text>
</comment>
<gene>
    <name evidence="6" type="ORF">B3C1_07054</name>
</gene>
<feature type="compositionally biased region" description="Polar residues" evidence="4">
    <location>
        <begin position="246"/>
        <end position="264"/>
    </location>
</feature>
<feature type="region of interest" description="Disordered" evidence="4">
    <location>
        <begin position="182"/>
        <end position="264"/>
    </location>
</feature>
<sequence length="509" mass="52677">MQTSAVSHSAKSQAQSQAGSAADAKGKDEFANLFGQALVEGGKSLPAEAAQAKGKQDQAGDDVPKVDAKDKEDGDALLTLVASAQQQLQQDDKVGLPKDGADVEAAGDSKVGTLLAGELKGAKGTDQSMLAEATGDKKLTVPEEVAEADTETTPKTPELSQAKAEALSKQALFDQQAVAPDNVAAAELAEEGDTQAQEAPQPQLLAKGTDQAPADKAAPQPQVAAANPDKGAAPEAGPRQAAADLAQSQVTPQSELQKVATTTEEPAKALAGLVTQAAAPKGQGKAVAGDTKATATKVDANLVASAEPSDMASPELEPALAAAQPELKPAQQGQGAPSLADGNLVQTTAVHHKLDGSAPVTQQDQPKEAASKEALVPQQRFNEALADKVNVMLSKNLRHAEIQLDPPELGSLMIRVQVHHQDAQVQFQASHAQTREWLQDAMPRLKDMMAENGFNLADGQVRDQGNGGDGRQAQGDNQGLAKGWGDEGSEEALPYRYELTSDGLVDAYA</sequence>
<evidence type="ECO:0000259" key="5">
    <source>
        <dbReference type="Pfam" id="PF02120"/>
    </source>
</evidence>
<dbReference type="InterPro" id="IPR001635">
    <property type="entry name" value="Flag_hook_Flik"/>
</dbReference>
<feature type="compositionally biased region" description="Low complexity" evidence="4">
    <location>
        <begin position="1"/>
        <end position="23"/>
    </location>
</feature>
<evidence type="ECO:0000256" key="4">
    <source>
        <dbReference type="SAM" id="MobiDB-lite"/>
    </source>
</evidence>
<feature type="compositionally biased region" description="Basic and acidic residues" evidence="4">
    <location>
        <begin position="54"/>
        <end position="71"/>
    </location>
</feature>
<keyword evidence="6" id="KW-0966">Cell projection</keyword>
<feature type="region of interest" description="Disordered" evidence="4">
    <location>
        <begin position="121"/>
        <end position="167"/>
    </location>
</feature>
<keyword evidence="7" id="KW-1185">Reference proteome</keyword>
<dbReference type="Proteomes" id="UP000006755">
    <property type="component" value="Unassembled WGS sequence"/>
</dbReference>
<dbReference type="eggNOG" id="COG3144">
    <property type="taxonomic scope" value="Bacteria"/>
</dbReference>
<name>K2KDM8_9GAMM</name>
<dbReference type="Gene3D" id="3.30.750.140">
    <property type="match status" value="1"/>
</dbReference>
<keyword evidence="6" id="KW-0282">Flagellum</keyword>
<dbReference type="PATRIC" id="fig|745411.4.peg.1391"/>
<organism evidence="6 7">
    <name type="scientific">Gallaecimonas xiamenensis 3-C-1</name>
    <dbReference type="NCBI Taxonomy" id="745411"/>
    <lineage>
        <taxon>Bacteria</taxon>
        <taxon>Pseudomonadati</taxon>
        <taxon>Pseudomonadota</taxon>
        <taxon>Gammaproteobacteria</taxon>
        <taxon>Enterobacterales</taxon>
        <taxon>Gallaecimonadaceae</taxon>
        <taxon>Gallaecimonas</taxon>
    </lineage>
</organism>
<feature type="compositionally biased region" description="Low complexity" evidence="4">
    <location>
        <begin position="195"/>
        <end position="243"/>
    </location>
</feature>
<dbReference type="PANTHER" id="PTHR37533">
    <property type="entry name" value="FLAGELLAR HOOK-LENGTH CONTROL PROTEIN"/>
    <property type="match status" value="1"/>
</dbReference>
<keyword evidence="3" id="KW-1005">Bacterial flagellum biogenesis</keyword>
<dbReference type="InterPro" id="IPR021136">
    <property type="entry name" value="Flagellar_hook_control-like_C"/>
</dbReference>
<keyword evidence="6" id="KW-0969">Cilium</keyword>